<reference evidence="2" key="2">
    <citation type="submission" date="2025-08" db="UniProtKB">
        <authorList>
            <consortium name="RefSeq"/>
        </authorList>
    </citation>
    <scope>IDENTIFICATION</scope>
    <source>
        <tissue evidence="2">Leaf</tissue>
    </source>
</reference>
<accession>A0AC58SF63</accession>
<evidence type="ECO:0000313" key="2">
    <source>
        <dbReference type="RefSeq" id="XP_075083623.1"/>
    </source>
</evidence>
<keyword evidence="1" id="KW-1185">Reference proteome</keyword>
<reference evidence="1" key="1">
    <citation type="journal article" date="2014" name="Nat. Commun.">
        <title>The tobacco genome sequence and its comparison with those of tomato and potato.</title>
        <authorList>
            <person name="Sierro N."/>
            <person name="Battey J.N."/>
            <person name="Ouadi S."/>
            <person name="Bakaher N."/>
            <person name="Bovet L."/>
            <person name="Willig A."/>
            <person name="Goepfert S."/>
            <person name="Peitsch M.C."/>
            <person name="Ivanov N.V."/>
        </authorList>
    </citation>
    <scope>NUCLEOTIDE SEQUENCE [LARGE SCALE GENOMIC DNA]</scope>
</reference>
<dbReference type="Proteomes" id="UP000790787">
    <property type="component" value="Chromosome 12"/>
</dbReference>
<name>A0AC58SF63_TOBAC</name>
<sequence>MPFPKEWNIKRKCDLAVASILFLHLFSYRHSSFCDVAFPWMPGAVPDLKNWDEDEEEEEEEEENNESALAVRTKRATDASSPAGSMMLYEAPPRTEDIPEKDSSRVLELSDVEDASHRSQPTGDTIKEKRQSIENNIEEGRKVDHLIEIKETSGQNQLVLQTKKSANQIFDERFKDLDNTFIKSTTILKVNMGLRKSNPEAYTPTLICIGPYHKKNPELNSMEKYKLLYLRRFLQRKVGINVEMSLSEISIFKDEALKCYDDNLDSDIVVKFSQMMLLDGCFVVEFIRERCEVEPREESNQIINLEWMINQVCGDMVLLENQLPFFVLTMLHDMTKNPTEQSFLNMLRRKIDDFNAEDIDHLLDAVHMFCCPSHEKTRETKNASNKENECCKLSFCGNILQLTMAKEIPNVLDLWDCYHIPSATELYDAGVSFSKIGTVDEDFKDKTTLFDIKFTKGIMKAPCFTIEDTMETFMRNLIAYEQHSADAYPYFSNYAHIMTQLIGSHRDVNLLRQNKIILKDQGDDKEVASIFKKLSSGVKVTDFYYIEECSKLIQHCEKPWSQMMASLRHNYFQSPWAGASTMAAIILLTLTVIQTVLAFTGEVK</sequence>
<organism evidence="1 2">
    <name type="scientific">Nicotiana tabacum</name>
    <name type="common">Common tobacco</name>
    <dbReference type="NCBI Taxonomy" id="4097"/>
    <lineage>
        <taxon>Eukaryota</taxon>
        <taxon>Viridiplantae</taxon>
        <taxon>Streptophyta</taxon>
        <taxon>Embryophyta</taxon>
        <taxon>Tracheophyta</taxon>
        <taxon>Spermatophyta</taxon>
        <taxon>Magnoliopsida</taxon>
        <taxon>eudicotyledons</taxon>
        <taxon>Gunneridae</taxon>
        <taxon>Pentapetalae</taxon>
        <taxon>asterids</taxon>
        <taxon>lamiids</taxon>
        <taxon>Solanales</taxon>
        <taxon>Solanaceae</taxon>
        <taxon>Nicotianoideae</taxon>
        <taxon>Nicotianeae</taxon>
        <taxon>Nicotiana</taxon>
    </lineage>
</organism>
<evidence type="ECO:0000313" key="1">
    <source>
        <dbReference type="Proteomes" id="UP000790787"/>
    </source>
</evidence>
<gene>
    <name evidence="2" type="primary">LOC142167358</name>
</gene>
<proteinExistence type="predicted"/>
<protein>
    <submittedName>
        <fullName evidence="2">UPF0481 protein At3g47200-like</fullName>
    </submittedName>
</protein>
<dbReference type="RefSeq" id="XP_075083623.1">
    <property type="nucleotide sequence ID" value="XM_075227522.1"/>
</dbReference>